<dbReference type="Pfam" id="PF00590">
    <property type="entry name" value="TP_methylase"/>
    <property type="match status" value="1"/>
</dbReference>
<keyword evidence="3 8" id="KW-0489">Methyltransferase</keyword>
<evidence type="ECO:0000256" key="5">
    <source>
        <dbReference type="ARBA" id="ARBA00022691"/>
    </source>
</evidence>
<dbReference type="InterPro" id="IPR014777">
    <property type="entry name" value="4pyrrole_Mease_sub1"/>
</dbReference>
<keyword evidence="4 8" id="KW-0808">Transferase</keyword>
<feature type="domain" description="Tetrapyrrole methylase" evidence="6">
    <location>
        <begin position="1"/>
        <end position="188"/>
    </location>
</feature>
<dbReference type="NCBIfam" id="TIGR01466">
    <property type="entry name" value="cobJ_cbiH"/>
    <property type="match status" value="1"/>
</dbReference>
<evidence type="ECO:0000259" key="7">
    <source>
        <dbReference type="Pfam" id="PF04071"/>
    </source>
</evidence>
<evidence type="ECO:0000259" key="6">
    <source>
        <dbReference type="Pfam" id="PF00590"/>
    </source>
</evidence>
<evidence type="ECO:0000313" key="8">
    <source>
        <dbReference type="EMBL" id="QUH23388.1"/>
    </source>
</evidence>
<dbReference type="CDD" id="cd11646">
    <property type="entry name" value="Precorrin_3B_C17_MT"/>
    <property type="match status" value="1"/>
</dbReference>
<dbReference type="Gene3D" id="3.40.1010.10">
    <property type="entry name" value="Cobalt-precorrin-4 Transmethylase, Domain 1"/>
    <property type="match status" value="1"/>
</dbReference>
<evidence type="ECO:0000313" key="9">
    <source>
        <dbReference type="Proteomes" id="UP000681041"/>
    </source>
</evidence>
<evidence type="ECO:0000256" key="3">
    <source>
        <dbReference type="ARBA" id="ARBA00022603"/>
    </source>
</evidence>
<dbReference type="InterPro" id="IPR051810">
    <property type="entry name" value="Precorrin_MeTrfase"/>
</dbReference>
<dbReference type="InterPro" id="IPR014776">
    <property type="entry name" value="4pyrrole_Mease_sub2"/>
</dbReference>
<dbReference type="AlphaFoldDB" id="A0A8T8K4C1"/>
<dbReference type="Gene3D" id="3.30.950.10">
    <property type="entry name" value="Methyltransferase, Cobalt-precorrin-4 Transmethylase, Domain 2"/>
    <property type="match status" value="1"/>
</dbReference>
<dbReference type="EMBL" id="CP058560">
    <property type="protein sequence ID" value="QUH23388.1"/>
    <property type="molecule type" value="Genomic_DNA"/>
</dbReference>
<dbReference type="InterPro" id="IPR007212">
    <property type="entry name" value="Zf-like"/>
</dbReference>
<evidence type="ECO:0000256" key="2">
    <source>
        <dbReference type="ARBA" id="ARBA00022573"/>
    </source>
</evidence>
<dbReference type="KEGG" id="meme:HYG87_06245"/>
<keyword evidence="2" id="KW-0169">Cobalamin biosynthesis</keyword>
<dbReference type="InterPro" id="IPR035996">
    <property type="entry name" value="4pyrrol_Methylase_sf"/>
</dbReference>
<organism evidence="8 9">
    <name type="scientific">Methanobacterium alkalithermotolerans</name>
    <dbReference type="NCBI Taxonomy" id="2731220"/>
    <lineage>
        <taxon>Archaea</taxon>
        <taxon>Methanobacteriati</taxon>
        <taxon>Methanobacteriota</taxon>
        <taxon>Methanomada group</taxon>
        <taxon>Methanobacteria</taxon>
        <taxon>Methanobacteriales</taxon>
        <taxon>Methanobacteriaceae</taxon>
        <taxon>Methanobacterium</taxon>
    </lineage>
</organism>
<dbReference type="GO" id="GO:0030789">
    <property type="term" value="F:precorrin-3B C17-methyltransferase activity"/>
    <property type="evidence" value="ECO:0007669"/>
    <property type="project" value="UniProtKB-EC"/>
</dbReference>
<sequence>MISIVGIGPTRDDITLRALEAIKKAEVVIGYKTYVNSVNDLLDGKEIIKKGMGDEIVRAEMAIQKSLEGKKVAIISSGDPGIFGMGNVFFQLVGKYSDLEVEVIPGVTAANYAASLLGAPLHDFAVISLSDILTPLGEIKNKIEHAVKGNLIIALYNPRSKTRIKPFKMAQKILQEHLSPETPLGIVQTTVSGPEVNIINLKDLEEDMINMSTVLIVGNSTTYVEEGFMITPRGYVVSGPIHPLSQEFYQKFIKGEQTTGPNTSCEYYPCHSHPQNCTFCYCPFYPCGDGSTGGRWIKDKGVWSCQGCEWIHKNSTVDCIMEKIPDILEKTEDLKKKKKDLLKLRRECIMKR</sequence>
<evidence type="ECO:0000256" key="4">
    <source>
        <dbReference type="ARBA" id="ARBA00022679"/>
    </source>
</evidence>
<feature type="domain" description="Cysteine-rich small" evidence="7">
    <location>
        <begin position="259"/>
        <end position="333"/>
    </location>
</feature>
<dbReference type="OrthoDB" id="35891at2157"/>
<protein>
    <submittedName>
        <fullName evidence="8">Precorrin-3B C(17)-methyltransferase</fullName>
        <ecNumber evidence="8">2.1.1.131</ecNumber>
    </submittedName>
</protein>
<dbReference type="PANTHER" id="PTHR47036">
    <property type="entry name" value="COBALT-FACTOR III C(17)-METHYLTRANSFERASE-RELATED"/>
    <property type="match status" value="1"/>
</dbReference>
<comment type="pathway">
    <text evidence="1">Cofactor biosynthesis; adenosylcobalamin biosynthesis.</text>
</comment>
<dbReference type="InterPro" id="IPR006363">
    <property type="entry name" value="Cbl_synth_CobJ/CibH_dom"/>
</dbReference>
<dbReference type="PANTHER" id="PTHR47036:SF1">
    <property type="entry name" value="COBALT-FACTOR III C(17)-METHYLTRANSFERASE-RELATED"/>
    <property type="match status" value="1"/>
</dbReference>
<evidence type="ECO:0000256" key="1">
    <source>
        <dbReference type="ARBA" id="ARBA00004953"/>
    </source>
</evidence>
<dbReference type="SUPFAM" id="SSF53790">
    <property type="entry name" value="Tetrapyrrole methylase"/>
    <property type="match status" value="1"/>
</dbReference>
<keyword evidence="5" id="KW-0949">S-adenosyl-L-methionine</keyword>
<dbReference type="Pfam" id="PF04071">
    <property type="entry name" value="zf-like"/>
    <property type="match status" value="1"/>
</dbReference>
<dbReference type="RefSeq" id="WP_211532345.1">
    <property type="nucleotide sequence ID" value="NZ_CP058560.1"/>
</dbReference>
<proteinExistence type="predicted"/>
<keyword evidence="9" id="KW-1185">Reference proteome</keyword>
<dbReference type="GeneID" id="64820348"/>
<dbReference type="EC" id="2.1.1.131" evidence="8"/>
<accession>A0A8T8K4C1</accession>
<dbReference type="GO" id="GO:0032259">
    <property type="term" value="P:methylation"/>
    <property type="evidence" value="ECO:0007669"/>
    <property type="project" value="UniProtKB-KW"/>
</dbReference>
<gene>
    <name evidence="8" type="primary">cobJ</name>
    <name evidence="8" type="ORF">HYG87_06245</name>
</gene>
<dbReference type="InterPro" id="IPR000878">
    <property type="entry name" value="4pyrrol_Mease"/>
</dbReference>
<dbReference type="GO" id="GO:0009236">
    <property type="term" value="P:cobalamin biosynthetic process"/>
    <property type="evidence" value="ECO:0007669"/>
    <property type="project" value="UniProtKB-KW"/>
</dbReference>
<name>A0A8T8K4C1_9EURY</name>
<reference evidence="8" key="1">
    <citation type="submission" date="2020-07" db="EMBL/GenBank/DDBJ databases">
        <title>Methanobacterium. sp. MethCan genome.</title>
        <authorList>
            <person name="Postec A."/>
            <person name="Quemeneur M."/>
        </authorList>
    </citation>
    <scope>NUCLEOTIDE SEQUENCE</scope>
    <source>
        <strain evidence="8">MethCAN</strain>
    </source>
</reference>
<dbReference type="Proteomes" id="UP000681041">
    <property type="component" value="Chromosome"/>
</dbReference>